<gene>
    <name evidence="1" type="primary">IL-3A_567R</name>
    <name evidence="1" type="ORF">PBCVIL3A_567R</name>
</gene>
<dbReference type="EMBL" id="JX997169">
    <property type="protein sequence ID" value="AGE53978.1"/>
    <property type="molecule type" value="Genomic_DNA"/>
</dbReference>
<organismHost>
    <name type="scientific">Chlorella</name>
    <dbReference type="NCBI Taxonomy" id="3071"/>
</organismHost>
<sequence length="804" mass="89838">MSIITHYTSANSNNTEYVDIAFHHNQPEMMMMPEWLIDIETKSIGDIKNIFSSLSEREKIQTIVYLFMQVKHTRPGDYDAYTGDDEFSYNEIALFGADAIIDAVFDNDVAIYKQAPERSGKTKQLFIDTLICIHRNWCGMVGIGSPKDNVVGVHGGLESTRKEFMKFISENYRVTNAAFKEVFGKDMYGPNFDFFDGKESSFTEKNLFYIINGKSIPVFSAMKPQPVKTMMKVLNAIKESGKDYFIQLDEADSVIRPVASAQSKKMAMSIETILGMRDNAEVTCECGHVHICGHVNTETSAIGTYGGAKKIMLLSATMNLPVEFFNIVGDSRPNVMRPYTERGISLIGGVDDHNAIVTSDQLPFAAGYFNSTNPLSTTGRFKYFLDNDCSRVQADDGTRAITTFWNTKPFMPIGAEEPGKFKTNAALLVQLTSMVNGGNKTEETEANVIANQKNILANMCGGIDSAGVVRDGSLGRELGVVAGTIFITFFAGGAKIRIVGMDLADKSVKDIIRGDDLFAKIENTVFDEPSDEEEAIKVLKKFESAEEDVENAMKFVSWYYGLHRPVVVITFNKGQRAVDMRDRHHIISHMLMHAPDTRGMDSLKQQAGRTKGSKGEFLKCNFPPEFVPTIVCNKPLANCAVHEQLVFHNDVDANGKRIVPRGNLIAIEESYVLDKPNRKYEPKKSMMTINDIDEQLFDFSNNDESYTLILADGSEFVFTIDNVVDFDVSMMPGRTNILKCAQKAWLLKYFNINITSRSVGSGTTDKMSQFPNLFKKGFFSSREKNGNCYIYTINDDNVSFPLHV</sequence>
<reference evidence="1 2" key="1">
    <citation type="submission" date="2012-10" db="EMBL/GenBank/DDBJ databases">
        <title>Towards defining the chloroviruses: a genomic journey through a genus of large DNA viruses.</title>
        <authorList>
            <person name="Jeanniard A."/>
            <person name="Dunigan D.D."/>
            <person name="Gurnon J.R."/>
            <person name="Agarkova I."/>
            <person name="Kang M."/>
            <person name="Vitek J."/>
            <person name="Duncan G."/>
            <person name="McClung O.W."/>
            <person name="Larsen M."/>
            <person name="Claverie J.-M."/>
            <person name="Van Etten J.L."/>
            <person name="Blanc G."/>
        </authorList>
    </citation>
    <scope>NUCLEOTIDE SEQUENCE [LARGE SCALE GENOMIC DNA]</scope>
</reference>
<protein>
    <submittedName>
        <fullName evidence="1">Uncharacterized protein</fullName>
    </submittedName>
</protein>
<organism evidence="1 2">
    <name type="scientific">Paramecium bursaria Chlorella virus IL3A</name>
    <name type="common">PBCV-IL3A</name>
    <dbReference type="NCBI Taxonomy" id="46019"/>
    <lineage>
        <taxon>Viruses</taxon>
        <taxon>Varidnaviria</taxon>
        <taxon>Bamfordvirae</taxon>
        <taxon>Nucleocytoviricota</taxon>
        <taxon>Megaviricetes</taxon>
        <taxon>Algavirales</taxon>
        <taxon>Phycodnaviridae</taxon>
        <taxon>Chlorovirus</taxon>
        <taxon>Chlorovirus illinoense</taxon>
    </lineage>
</organism>
<accession>M1H5I1</accession>
<evidence type="ECO:0000313" key="1">
    <source>
        <dbReference type="EMBL" id="AGE53978.1"/>
    </source>
</evidence>
<evidence type="ECO:0000313" key="2">
    <source>
        <dbReference type="Proteomes" id="UP000247091"/>
    </source>
</evidence>
<dbReference type="Proteomes" id="UP000247091">
    <property type="component" value="Segment"/>
</dbReference>
<name>M1H5I1_PBCVI</name>
<proteinExistence type="predicted"/>